<dbReference type="Pfam" id="PF23055">
    <property type="entry name" value="DUF7041"/>
    <property type="match status" value="1"/>
</dbReference>
<dbReference type="EMBL" id="UXSR01001668">
    <property type="protein sequence ID" value="VDD78445.1"/>
    <property type="molecule type" value="Genomic_DNA"/>
</dbReference>
<dbReference type="PANTHER" id="PTHR33327:SF3">
    <property type="entry name" value="RNA-DIRECTED DNA POLYMERASE"/>
    <property type="match status" value="1"/>
</dbReference>
<gene>
    <name evidence="2" type="ORF">MCOS_LOCUS4448</name>
</gene>
<evidence type="ECO:0000313" key="3">
    <source>
        <dbReference type="Proteomes" id="UP000267029"/>
    </source>
</evidence>
<sequence>MDHQESKPSITLEGISLNQPPFWPNSAPCWFAISETQFLGANIASQHAKYFHIVSALSSELANEVSDVLLHPNNDIPYDQLKAAILKRTQLTTSERINQLLSRDDLGDLKPNQILRKMRPLSNDEPLQ</sequence>
<accession>A0A0R3UBZ9</accession>
<organism evidence="4">
    <name type="scientific">Mesocestoides corti</name>
    <name type="common">Flatworm</name>
    <dbReference type="NCBI Taxonomy" id="53468"/>
    <lineage>
        <taxon>Eukaryota</taxon>
        <taxon>Metazoa</taxon>
        <taxon>Spiralia</taxon>
        <taxon>Lophotrochozoa</taxon>
        <taxon>Platyhelminthes</taxon>
        <taxon>Cestoda</taxon>
        <taxon>Eucestoda</taxon>
        <taxon>Cyclophyllidea</taxon>
        <taxon>Mesocestoididae</taxon>
        <taxon>Mesocestoides</taxon>
    </lineage>
</organism>
<name>A0A0R3UBZ9_MESCO</name>
<dbReference type="WBParaSite" id="MCOS_0000444701-mRNA-1">
    <property type="protein sequence ID" value="MCOS_0000444701-mRNA-1"/>
    <property type="gene ID" value="MCOS_0000444701"/>
</dbReference>
<evidence type="ECO:0000259" key="1">
    <source>
        <dbReference type="Pfam" id="PF23055"/>
    </source>
</evidence>
<evidence type="ECO:0000313" key="2">
    <source>
        <dbReference type="EMBL" id="VDD78445.1"/>
    </source>
</evidence>
<dbReference type="Proteomes" id="UP000267029">
    <property type="component" value="Unassembled WGS sequence"/>
</dbReference>
<feature type="domain" description="DUF7041" evidence="1">
    <location>
        <begin position="20"/>
        <end position="101"/>
    </location>
</feature>
<keyword evidence="3" id="KW-1185">Reference proteome</keyword>
<reference evidence="2 3" key="2">
    <citation type="submission" date="2018-10" db="EMBL/GenBank/DDBJ databases">
        <authorList>
            <consortium name="Pathogen Informatics"/>
        </authorList>
    </citation>
    <scope>NUCLEOTIDE SEQUENCE [LARGE SCALE GENOMIC DNA]</scope>
</reference>
<dbReference type="OrthoDB" id="6251906at2759"/>
<proteinExistence type="predicted"/>
<dbReference type="InterPro" id="IPR055469">
    <property type="entry name" value="DUF7041"/>
</dbReference>
<protein>
    <recommendedName>
        <fullName evidence="1">DUF7041 domain-containing protein</fullName>
    </recommendedName>
</protein>
<dbReference type="PANTHER" id="PTHR33327">
    <property type="entry name" value="ENDONUCLEASE"/>
    <property type="match status" value="1"/>
</dbReference>
<dbReference type="STRING" id="53468.A0A0R3UBZ9"/>
<dbReference type="AlphaFoldDB" id="A0A0R3UBZ9"/>
<reference evidence="4" key="1">
    <citation type="submission" date="2017-02" db="UniProtKB">
        <authorList>
            <consortium name="WormBaseParasite"/>
        </authorList>
    </citation>
    <scope>IDENTIFICATION</scope>
</reference>
<evidence type="ECO:0000313" key="4">
    <source>
        <dbReference type="WBParaSite" id="MCOS_0000444701-mRNA-1"/>
    </source>
</evidence>